<dbReference type="Pfam" id="PF01590">
    <property type="entry name" value="GAF"/>
    <property type="match status" value="1"/>
</dbReference>
<dbReference type="EMBL" id="JBHUCP010000009">
    <property type="protein sequence ID" value="MFD1530920.1"/>
    <property type="molecule type" value="Genomic_DNA"/>
</dbReference>
<dbReference type="InterPro" id="IPR029016">
    <property type="entry name" value="GAF-like_dom_sf"/>
</dbReference>
<sequence>MRARTSFLVDDQIEFGAVRDTILASWTRSREWDIDTDNVELSGEFDLEPDSPLVRAAAPIVADVADQFAGEPVSVILTDADGVVLERRSGDTALNQHLDKVWLAPGFSYAERFIGTNGIGTALEGRGPAQVFGHEHYVEPLADLACAGAPIWHPTSGKLLGVVDLTCWRRDAGRFMAVAVARIARQIEGALLEQSGPRELALLHDYLSACQRARGAVFAVSPGVVMMNDRARELIDPMDQVALIAGATEAMNSGQRLMMIDLPSGAVARVQCKPSWTDRGTTGGVLHVHLAAPDIPRPRTHAAPTTSSQAAAVGSGMLWTKCRQAVDRHFQNREWLVLEGEAGTGKATLARATHQCRTPAAHLRVLDSDEYSPRWVAEIIEELETGAGGTLVLTHVDRLPPEGVQALADALEPHRESTDHERMWVVATVGPGGLTAGDNVPDLLEFFPRTVEVPPLRHRVEDLAELVPQLLARLTRGSDLTCSPDAMRVLMRNRWPGNVEQLYQVLRKAVARRRAGVLTAEDLPPECRAITRRVLTPLEAIECDAIVDALLDNDGNKAEAARHLGMSRATIYRKIRGYGISMPGVEAGRRG</sequence>
<dbReference type="InterPro" id="IPR027417">
    <property type="entry name" value="P-loop_NTPase"/>
</dbReference>
<keyword evidence="2" id="KW-0067">ATP-binding</keyword>
<evidence type="ECO:0000313" key="7">
    <source>
        <dbReference type="EMBL" id="MFD1530920.1"/>
    </source>
</evidence>
<evidence type="ECO:0000313" key="8">
    <source>
        <dbReference type="Proteomes" id="UP001597145"/>
    </source>
</evidence>
<keyword evidence="8" id="KW-1185">Reference proteome</keyword>
<reference evidence="8" key="1">
    <citation type="journal article" date="2019" name="Int. J. Syst. Evol. Microbiol.">
        <title>The Global Catalogue of Microorganisms (GCM) 10K type strain sequencing project: providing services to taxonomists for standard genome sequencing and annotation.</title>
        <authorList>
            <consortium name="The Broad Institute Genomics Platform"/>
            <consortium name="The Broad Institute Genome Sequencing Center for Infectious Disease"/>
            <person name="Wu L."/>
            <person name="Ma J."/>
        </authorList>
    </citation>
    <scope>NUCLEOTIDE SEQUENCE [LARGE SCALE GENOMIC DNA]</scope>
    <source>
        <strain evidence="8">JCM 12165</strain>
    </source>
</reference>
<dbReference type="SUPFAM" id="SSF52540">
    <property type="entry name" value="P-loop containing nucleoside triphosphate hydrolases"/>
    <property type="match status" value="1"/>
</dbReference>
<dbReference type="Gene3D" id="1.10.10.60">
    <property type="entry name" value="Homeodomain-like"/>
    <property type="match status" value="1"/>
</dbReference>
<feature type="domain" description="Sigma-54 factor interaction" evidence="6">
    <location>
        <begin position="450"/>
        <end position="511"/>
    </location>
</feature>
<evidence type="ECO:0000256" key="1">
    <source>
        <dbReference type="ARBA" id="ARBA00022741"/>
    </source>
</evidence>
<dbReference type="PANTHER" id="PTHR32071">
    <property type="entry name" value="TRANSCRIPTIONAL REGULATORY PROTEIN"/>
    <property type="match status" value="1"/>
</dbReference>
<dbReference type="PROSITE" id="PS50045">
    <property type="entry name" value="SIGMA54_INTERACT_4"/>
    <property type="match status" value="1"/>
</dbReference>
<accession>A0ABW4FJY1</accession>
<proteinExistence type="predicted"/>
<evidence type="ECO:0000256" key="5">
    <source>
        <dbReference type="ARBA" id="ARBA00023163"/>
    </source>
</evidence>
<comment type="caution">
    <text evidence="7">The sequence shown here is derived from an EMBL/GenBank/DDBJ whole genome shotgun (WGS) entry which is preliminary data.</text>
</comment>
<keyword evidence="4" id="KW-0238">DNA-binding</keyword>
<name>A0ABW4FJY1_9PSEU</name>
<keyword evidence="3" id="KW-0805">Transcription regulation</keyword>
<protein>
    <submittedName>
        <fullName evidence="7">Sigma-54-dependent Fis family transcriptional regulator</fullName>
    </submittedName>
</protein>
<dbReference type="InterPro" id="IPR002078">
    <property type="entry name" value="Sigma_54_int"/>
</dbReference>
<dbReference type="SUPFAM" id="SSF46689">
    <property type="entry name" value="Homeodomain-like"/>
    <property type="match status" value="1"/>
</dbReference>
<dbReference type="InterPro" id="IPR002197">
    <property type="entry name" value="HTH_Fis"/>
</dbReference>
<evidence type="ECO:0000256" key="3">
    <source>
        <dbReference type="ARBA" id="ARBA00023015"/>
    </source>
</evidence>
<dbReference type="PRINTS" id="PR01590">
    <property type="entry name" value="HTHFIS"/>
</dbReference>
<dbReference type="Proteomes" id="UP001597145">
    <property type="component" value="Unassembled WGS sequence"/>
</dbReference>
<dbReference type="InterPro" id="IPR003018">
    <property type="entry name" value="GAF"/>
</dbReference>
<evidence type="ECO:0000259" key="6">
    <source>
        <dbReference type="PROSITE" id="PS50045"/>
    </source>
</evidence>
<gene>
    <name evidence="7" type="ORF">ACFSCY_15875</name>
</gene>
<evidence type="ECO:0000256" key="4">
    <source>
        <dbReference type="ARBA" id="ARBA00023125"/>
    </source>
</evidence>
<dbReference type="InterPro" id="IPR058031">
    <property type="entry name" value="AAA_lid_NorR"/>
</dbReference>
<dbReference type="Gene3D" id="3.40.50.300">
    <property type="entry name" value="P-loop containing nucleotide triphosphate hydrolases"/>
    <property type="match status" value="1"/>
</dbReference>
<keyword evidence="1" id="KW-0547">Nucleotide-binding</keyword>
<organism evidence="7 8">
    <name type="scientific">Pseudonocardia aurantiaca</name>
    <dbReference type="NCBI Taxonomy" id="75290"/>
    <lineage>
        <taxon>Bacteria</taxon>
        <taxon>Bacillati</taxon>
        <taxon>Actinomycetota</taxon>
        <taxon>Actinomycetes</taxon>
        <taxon>Pseudonocardiales</taxon>
        <taxon>Pseudonocardiaceae</taxon>
        <taxon>Pseudonocardia</taxon>
    </lineage>
</organism>
<dbReference type="InterPro" id="IPR009057">
    <property type="entry name" value="Homeodomain-like_sf"/>
</dbReference>
<dbReference type="Gene3D" id="1.10.8.60">
    <property type="match status" value="1"/>
</dbReference>
<dbReference type="Gene3D" id="3.30.450.40">
    <property type="match status" value="1"/>
</dbReference>
<dbReference type="RefSeq" id="WP_343970917.1">
    <property type="nucleotide sequence ID" value="NZ_BAAAJG010000002.1"/>
</dbReference>
<dbReference type="PANTHER" id="PTHR32071:SF122">
    <property type="entry name" value="SIGMA FACTOR"/>
    <property type="match status" value="1"/>
</dbReference>
<evidence type="ECO:0000256" key="2">
    <source>
        <dbReference type="ARBA" id="ARBA00022840"/>
    </source>
</evidence>
<dbReference type="Pfam" id="PF25601">
    <property type="entry name" value="AAA_lid_14"/>
    <property type="match status" value="1"/>
</dbReference>
<keyword evidence="5" id="KW-0804">Transcription</keyword>
<dbReference type="Pfam" id="PF02954">
    <property type="entry name" value="HTH_8"/>
    <property type="match status" value="1"/>
</dbReference>